<sequence length="149" mass="17066">MSSFLSDFEMRLPPSLPPYPFPHPLSLERAAARPPLVYPSTPICLGHHVLAFLLRTPPLKSSHRPQQRGWLALVPPFRVRPYGSRHRAMWVLYAGMLPLSSLPPLPLTLSSRYARQQVYVYPAALQRTRSVTLSEFSNSRWSDAQTLYW</sequence>
<organism evidence="1 2">
    <name type="scientific">Favolaschia claudopus</name>
    <dbReference type="NCBI Taxonomy" id="2862362"/>
    <lineage>
        <taxon>Eukaryota</taxon>
        <taxon>Fungi</taxon>
        <taxon>Dikarya</taxon>
        <taxon>Basidiomycota</taxon>
        <taxon>Agaricomycotina</taxon>
        <taxon>Agaricomycetes</taxon>
        <taxon>Agaricomycetidae</taxon>
        <taxon>Agaricales</taxon>
        <taxon>Marasmiineae</taxon>
        <taxon>Mycenaceae</taxon>
        <taxon>Favolaschia</taxon>
    </lineage>
</organism>
<evidence type="ECO:0000313" key="1">
    <source>
        <dbReference type="EMBL" id="KAK7026989.1"/>
    </source>
</evidence>
<dbReference type="AlphaFoldDB" id="A0AAW0BL47"/>
<gene>
    <name evidence="1" type="ORF">R3P38DRAFT_3191237</name>
</gene>
<evidence type="ECO:0000313" key="2">
    <source>
        <dbReference type="Proteomes" id="UP001362999"/>
    </source>
</evidence>
<comment type="caution">
    <text evidence="1">The sequence shown here is derived from an EMBL/GenBank/DDBJ whole genome shotgun (WGS) entry which is preliminary data.</text>
</comment>
<accession>A0AAW0BL47</accession>
<dbReference type="EMBL" id="JAWWNJ010000030">
    <property type="protein sequence ID" value="KAK7026989.1"/>
    <property type="molecule type" value="Genomic_DNA"/>
</dbReference>
<keyword evidence="2" id="KW-1185">Reference proteome</keyword>
<protein>
    <submittedName>
        <fullName evidence="1">Uncharacterized protein</fullName>
    </submittedName>
</protein>
<dbReference type="Proteomes" id="UP001362999">
    <property type="component" value="Unassembled WGS sequence"/>
</dbReference>
<reference evidence="1 2" key="1">
    <citation type="journal article" date="2024" name="J Genomics">
        <title>Draft genome sequencing and assembly of Favolaschia claudopus CIRM-BRFM 2984 isolated from oak limbs.</title>
        <authorList>
            <person name="Navarro D."/>
            <person name="Drula E."/>
            <person name="Chaduli D."/>
            <person name="Cazenave R."/>
            <person name="Ahrendt S."/>
            <person name="Wang J."/>
            <person name="Lipzen A."/>
            <person name="Daum C."/>
            <person name="Barry K."/>
            <person name="Grigoriev I.V."/>
            <person name="Favel A."/>
            <person name="Rosso M.N."/>
            <person name="Martin F."/>
        </authorList>
    </citation>
    <scope>NUCLEOTIDE SEQUENCE [LARGE SCALE GENOMIC DNA]</scope>
    <source>
        <strain evidence="1 2">CIRM-BRFM 2984</strain>
    </source>
</reference>
<proteinExistence type="predicted"/>
<name>A0AAW0BL47_9AGAR</name>